<evidence type="ECO:0000256" key="1">
    <source>
        <dbReference type="SAM" id="MobiDB-lite"/>
    </source>
</evidence>
<comment type="caution">
    <text evidence="2">The sequence shown here is derived from an EMBL/GenBank/DDBJ whole genome shotgun (WGS) entry which is preliminary data.</text>
</comment>
<dbReference type="Proteomes" id="UP000663866">
    <property type="component" value="Unassembled WGS sequence"/>
</dbReference>
<organism evidence="2 3">
    <name type="scientific">Rotaria magnacalcarata</name>
    <dbReference type="NCBI Taxonomy" id="392030"/>
    <lineage>
        <taxon>Eukaryota</taxon>
        <taxon>Metazoa</taxon>
        <taxon>Spiralia</taxon>
        <taxon>Gnathifera</taxon>
        <taxon>Rotifera</taxon>
        <taxon>Eurotatoria</taxon>
        <taxon>Bdelloidea</taxon>
        <taxon>Philodinida</taxon>
        <taxon>Philodinidae</taxon>
        <taxon>Rotaria</taxon>
    </lineage>
</organism>
<feature type="region of interest" description="Disordered" evidence="1">
    <location>
        <begin position="938"/>
        <end position="996"/>
    </location>
</feature>
<dbReference type="EMBL" id="CAJOBG010002773">
    <property type="protein sequence ID" value="CAF4027410.1"/>
    <property type="molecule type" value="Genomic_DNA"/>
</dbReference>
<evidence type="ECO:0000313" key="3">
    <source>
        <dbReference type="Proteomes" id="UP000663866"/>
    </source>
</evidence>
<dbReference type="PANTHER" id="PTHR33053:SF9">
    <property type="entry name" value="AGAP000105-PA"/>
    <property type="match status" value="1"/>
</dbReference>
<evidence type="ECO:0000313" key="2">
    <source>
        <dbReference type="EMBL" id="CAF4027410.1"/>
    </source>
</evidence>
<dbReference type="AlphaFoldDB" id="A0A819Q8G1"/>
<name>A0A819Q8G1_9BILA</name>
<keyword evidence="3" id="KW-1185">Reference proteome</keyword>
<feature type="compositionally biased region" description="Pro residues" evidence="1">
    <location>
        <begin position="649"/>
        <end position="661"/>
    </location>
</feature>
<accession>A0A819Q8G1</accession>
<feature type="compositionally biased region" description="Acidic residues" evidence="1">
    <location>
        <begin position="701"/>
        <end position="720"/>
    </location>
</feature>
<feature type="compositionally biased region" description="Polar residues" evidence="1">
    <location>
        <begin position="975"/>
        <end position="996"/>
    </location>
</feature>
<protein>
    <submittedName>
        <fullName evidence="2">Uncharacterized protein</fullName>
    </submittedName>
</protein>
<feature type="compositionally biased region" description="Polar residues" evidence="1">
    <location>
        <begin position="943"/>
        <end position="953"/>
    </location>
</feature>
<dbReference type="PANTHER" id="PTHR33053">
    <property type="entry name" value="PROTEIN, PUTATIVE-RELATED"/>
    <property type="match status" value="1"/>
</dbReference>
<gene>
    <name evidence="2" type="ORF">OVN521_LOCUS16577</name>
</gene>
<feature type="non-terminal residue" evidence="2">
    <location>
        <position position="1"/>
    </location>
</feature>
<reference evidence="2" key="1">
    <citation type="submission" date="2021-02" db="EMBL/GenBank/DDBJ databases">
        <authorList>
            <person name="Nowell W R."/>
        </authorList>
    </citation>
    <scope>NUCLEOTIDE SEQUENCE</scope>
</reference>
<proteinExistence type="predicted"/>
<feature type="region of interest" description="Disordered" evidence="1">
    <location>
        <begin position="640"/>
        <end position="720"/>
    </location>
</feature>
<sequence length="996" mass="115820">TIIYLFSIPESSEDETEDNEEQRYLTTANDQLHSYTANKTSDESEEVNKQSNDIPFASCYQNLLKYDNNFISLLFHIDGIGLFKSSKLKLWLFSTSIIELLPRLRYKRCNMPVVSVWVGYKEPNIYMWLDKSIIVGSVPVKYNIFYYGIIADCPALALILNFINHTGYFCCFYCFIRGQHDRRCRKRQYIYSDTVCTRDPTSFNNHSHSAESNKLKVYGHRGRSILDEIIDVPLPHSIICDYQHVTLLRHFRDVMKAISCSLPTKVRKQIEQKLVKQAFPNFFHRKMRGIENLSFIKATELKNLLFYGFIPNFYKILPIDQAAHMCLFICGIRLLHTSPCKISSSISTMADELLKTYYKHHSDYYKFLANFVLHLHSHFAEIYQRHGSLTYINTFSQEDFIGYISSNRNGTRHLGDLILHYYNIDMYLSNHKSTTSSSSIDQGLDIVLDTHYYKDRMIVLQHAVCSCSSIESCIKFFKRCAKDGYIYHSLLYKKGGNSNNLFVQFSNNGIDLEFGEITIFFQQKDNLYACIRKYNSKYPFSNYFEKSKFYNILHEPLDTFFFVLYASDVRLCISVKEIVKHCVVFLADDDKNCVIVTPISSYDEHDQMHKFHEIHRFIISKDEPIERAKRTVTSRGRVIAHPKRFTPTTPSPLQLPPPQLPLSPLLQTTADPPLNPKAVDLNRKRKRLVGSKVTHMPSLTFDDESDDEADDDSDVSEDDDIVNQPAKKIMRTTSSCPAFDKENIDITDNNERINMTCISRISKQNIASKSSITITENNICQSIRNDINNVYIKLNTSFNDNMKKFEKRFNRLTSACLSSKNSSLDQFKSSSADGFQLEVLCGSVNLLDVCARNYGDYARQILRILYTTEELCSSILPTDSTHFARKPLDIVRFRKFHDAIRNKYRIASNKYDEFYHFCLRRKLVDFLCDERKRQIKRKEKLTNNRQQQQQPTHLQEAPSHHQQQPRHDEQLPVHDQQQLSNTAKNDSSTENTNHLD</sequence>